<dbReference type="Pfam" id="PF07165">
    <property type="entry name" value="DUF1397"/>
    <property type="match status" value="1"/>
</dbReference>
<name>A0A9J6BK99_POLVA</name>
<dbReference type="PANTHER" id="PTHR20997">
    <property type="entry name" value="EG:BACR42I17.2 PROTEIN-RELATED"/>
    <property type="match status" value="1"/>
</dbReference>
<dbReference type="InterPro" id="IPR009832">
    <property type="entry name" value="DUF1397"/>
</dbReference>
<organism evidence="1 2">
    <name type="scientific">Polypedilum vanderplanki</name>
    <name type="common">Sleeping chironomid midge</name>
    <dbReference type="NCBI Taxonomy" id="319348"/>
    <lineage>
        <taxon>Eukaryota</taxon>
        <taxon>Metazoa</taxon>
        <taxon>Ecdysozoa</taxon>
        <taxon>Arthropoda</taxon>
        <taxon>Hexapoda</taxon>
        <taxon>Insecta</taxon>
        <taxon>Pterygota</taxon>
        <taxon>Neoptera</taxon>
        <taxon>Endopterygota</taxon>
        <taxon>Diptera</taxon>
        <taxon>Nematocera</taxon>
        <taxon>Chironomoidea</taxon>
        <taxon>Chironomidae</taxon>
        <taxon>Chironominae</taxon>
        <taxon>Polypedilum</taxon>
        <taxon>Polypedilum</taxon>
    </lineage>
</organism>
<sequence>MITAHAAVNLTDINVNDLKDTFVSNLPEGITLPPEFNNIDIGENVNKLSDTFKQKCIDNSGSDAAFEEASQALTTLTECLQEIIDFSKLQEEIDNAKPHGNLDTVFNKYCDKRGNAIECVDQFTKSLDPCLAKEEKKQKAVFINMTKSLLEFTCHENGNQIALFIAEEGPECFESKKDQLIECANKTLGKYANMNAPTLETLPTLVIKEENCIDMDKLEECVVKELEQCKETTPANLVEALFRFVRKETPCKKKSPVKDNQKGVNASDHTKFSINVLLGTWIMAVFAKFLVSYQ</sequence>
<keyword evidence="2" id="KW-1185">Reference proteome</keyword>
<dbReference type="EMBL" id="JADBJN010000003">
    <property type="protein sequence ID" value="KAG5670170.1"/>
    <property type="molecule type" value="Genomic_DNA"/>
</dbReference>
<comment type="caution">
    <text evidence="1">The sequence shown here is derived from an EMBL/GenBank/DDBJ whole genome shotgun (WGS) entry which is preliminary data.</text>
</comment>
<dbReference type="OrthoDB" id="6512861at2759"/>
<dbReference type="PANTHER" id="PTHR20997:SF2">
    <property type="entry name" value="EG:BACR42I17.2 PROTEIN-RELATED"/>
    <property type="match status" value="1"/>
</dbReference>
<protein>
    <submittedName>
        <fullName evidence="1">Uncharacterized protein</fullName>
    </submittedName>
</protein>
<proteinExistence type="predicted"/>
<evidence type="ECO:0000313" key="1">
    <source>
        <dbReference type="EMBL" id="KAG5670170.1"/>
    </source>
</evidence>
<dbReference type="Proteomes" id="UP001107558">
    <property type="component" value="Chromosome 3"/>
</dbReference>
<accession>A0A9J6BK99</accession>
<gene>
    <name evidence="1" type="ORF">PVAND_000451</name>
</gene>
<dbReference type="AlphaFoldDB" id="A0A9J6BK99"/>
<evidence type="ECO:0000313" key="2">
    <source>
        <dbReference type="Proteomes" id="UP001107558"/>
    </source>
</evidence>
<reference evidence="1" key="1">
    <citation type="submission" date="2021-03" db="EMBL/GenBank/DDBJ databases">
        <title>Chromosome level genome of the anhydrobiotic midge Polypedilum vanderplanki.</title>
        <authorList>
            <person name="Yoshida Y."/>
            <person name="Kikawada T."/>
            <person name="Gusev O."/>
        </authorList>
    </citation>
    <scope>NUCLEOTIDE SEQUENCE</scope>
    <source>
        <strain evidence="1">NIAS01</strain>
        <tissue evidence="1">Whole body or cell culture</tissue>
    </source>
</reference>